<dbReference type="Pfam" id="PF03009">
    <property type="entry name" value="GDPD"/>
    <property type="match status" value="1"/>
</dbReference>
<dbReference type="InterPro" id="IPR017946">
    <property type="entry name" value="PLC-like_Pdiesterase_TIM-brl"/>
</dbReference>
<feature type="domain" description="GP-PDE" evidence="1">
    <location>
        <begin position="2"/>
        <end position="47"/>
    </location>
</feature>
<dbReference type="SUPFAM" id="SSF51695">
    <property type="entry name" value="PLC-like phosphodiesterases"/>
    <property type="match status" value="1"/>
</dbReference>
<dbReference type="Proteomes" id="UP001519887">
    <property type="component" value="Unassembled WGS sequence"/>
</dbReference>
<dbReference type="Gene3D" id="3.20.20.190">
    <property type="entry name" value="Phosphatidylinositol (PI) phosphodiesterase"/>
    <property type="match status" value="1"/>
</dbReference>
<evidence type="ECO:0000313" key="3">
    <source>
        <dbReference type="Proteomes" id="UP001519887"/>
    </source>
</evidence>
<accession>A0ABS7CMH1</accession>
<proteinExistence type="predicted"/>
<protein>
    <submittedName>
        <fullName evidence="2">Glycerophosphodiester phosphodiesterase</fullName>
    </submittedName>
</protein>
<organism evidence="2 3">
    <name type="scientific">Paenibacillus sepulcri</name>
    <dbReference type="NCBI Taxonomy" id="359917"/>
    <lineage>
        <taxon>Bacteria</taxon>
        <taxon>Bacillati</taxon>
        <taxon>Bacillota</taxon>
        <taxon>Bacilli</taxon>
        <taxon>Bacillales</taxon>
        <taxon>Paenibacillaceae</taxon>
        <taxon>Paenibacillus</taxon>
    </lineage>
</organism>
<sequence>MITIVAHRGCSGDAPENTMAAFKLALAEPDIAIIELDVHLSRDGVPV</sequence>
<evidence type="ECO:0000259" key="1">
    <source>
        <dbReference type="PROSITE" id="PS51704"/>
    </source>
</evidence>
<feature type="non-terminal residue" evidence="2">
    <location>
        <position position="47"/>
    </location>
</feature>
<reference evidence="2 3" key="1">
    <citation type="submission" date="2021-07" db="EMBL/GenBank/DDBJ databases">
        <title>Paenibacillus radiodurans sp. nov., isolated from the southeastern edge of Tengger Desert.</title>
        <authorList>
            <person name="Zhang G."/>
        </authorList>
    </citation>
    <scope>NUCLEOTIDE SEQUENCE [LARGE SCALE GENOMIC DNA]</scope>
    <source>
        <strain evidence="2 3">CCM 7311</strain>
    </source>
</reference>
<evidence type="ECO:0000313" key="2">
    <source>
        <dbReference type="EMBL" id="MBW7462096.1"/>
    </source>
</evidence>
<dbReference type="PROSITE" id="PS51704">
    <property type="entry name" value="GP_PDE"/>
    <property type="match status" value="1"/>
</dbReference>
<name>A0ABS7CMH1_9BACL</name>
<dbReference type="PANTHER" id="PTHR46211:SF14">
    <property type="entry name" value="GLYCEROPHOSPHODIESTER PHOSPHODIESTERASE"/>
    <property type="match status" value="1"/>
</dbReference>
<keyword evidence="3" id="KW-1185">Reference proteome</keyword>
<dbReference type="PANTHER" id="PTHR46211">
    <property type="entry name" value="GLYCEROPHOSPHORYL DIESTER PHOSPHODIESTERASE"/>
    <property type="match status" value="1"/>
</dbReference>
<gene>
    <name evidence="2" type="ORF">K0U00_49415</name>
</gene>
<dbReference type="EMBL" id="JAHZIK010003576">
    <property type="protein sequence ID" value="MBW7462096.1"/>
    <property type="molecule type" value="Genomic_DNA"/>
</dbReference>
<dbReference type="InterPro" id="IPR030395">
    <property type="entry name" value="GP_PDE_dom"/>
</dbReference>
<comment type="caution">
    <text evidence="2">The sequence shown here is derived from an EMBL/GenBank/DDBJ whole genome shotgun (WGS) entry which is preliminary data.</text>
</comment>